<dbReference type="InterPro" id="IPR002052">
    <property type="entry name" value="DNA_methylase_N6_adenine_CS"/>
</dbReference>
<evidence type="ECO:0000256" key="1">
    <source>
        <dbReference type="ARBA" id="ARBA00022490"/>
    </source>
</evidence>
<evidence type="ECO:0000256" key="4">
    <source>
        <dbReference type="ARBA" id="ARBA00022679"/>
    </source>
</evidence>
<dbReference type="GO" id="GO:0008757">
    <property type="term" value="F:S-adenosylmethionine-dependent methyltransferase activity"/>
    <property type="evidence" value="ECO:0007669"/>
    <property type="project" value="InterPro"/>
</dbReference>
<dbReference type="PROSITE" id="PS00092">
    <property type="entry name" value="N6_MTASE"/>
    <property type="match status" value="1"/>
</dbReference>
<dbReference type="InterPro" id="IPR058679">
    <property type="entry name" value="RlmG_N"/>
</dbReference>
<feature type="domain" description="Methyltransferase small" evidence="6">
    <location>
        <begin position="222"/>
        <end position="389"/>
    </location>
</feature>
<dbReference type="CDD" id="cd02440">
    <property type="entry name" value="AdoMet_MTases"/>
    <property type="match status" value="1"/>
</dbReference>
<dbReference type="Proteomes" id="UP001164706">
    <property type="component" value="Chromosome"/>
</dbReference>
<dbReference type="InterPro" id="IPR046977">
    <property type="entry name" value="RsmC/RlmG"/>
</dbReference>
<evidence type="ECO:0000256" key="5">
    <source>
        <dbReference type="SAM" id="MobiDB-lite"/>
    </source>
</evidence>
<keyword evidence="1" id="KW-0963">Cytoplasm</keyword>
<keyword evidence="4" id="KW-0808">Transferase</keyword>
<evidence type="ECO:0000313" key="8">
    <source>
        <dbReference type="EMBL" id="WAB82254.1"/>
    </source>
</evidence>
<feature type="region of interest" description="Disordered" evidence="5">
    <location>
        <begin position="1"/>
        <end position="26"/>
    </location>
</feature>
<sequence>MSGVDPAASADSVAASPPAAPSAPSPLESLLAGLRRAPDVDDTTLVAVDAADRHLLDAVAERVREAPRARIAVLGDTHGALTLGLLALGAAQVHVWQDSIVGREALQGNAGRAALEGFAVHDEAADAVRGASLVLARLPRALDALDELSRIVAREAAPDVVLVAGGMIKHMSLGMNDVLKASFGRIDVSLARQKSRLLTAREPRPGVSLREPERAHEAELGLEIVAAPGAFAGASLDIGTRALLAQRHRMPAWSTAIDLASGTGVVAALLARENPAGRVIATDVSAAAVRSTRLTAEANSVDVEARWADGLDGVPEGTADLILLNPPFHVGAAVHTGMARRLFTEAARVLRPGGELWCVFNSHLKYTPELERVIGSTRQVARDAKFTVTASRRR</sequence>
<reference evidence="8" key="1">
    <citation type="submission" date="2022-11" db="EMBL/GenBank/DDBJ databases">
        <title>Description of Microcella daejonensis nov. sp, isolated from riverside soil.</title>
        <authorList>
            <person name="Molina K.M."/>
            <person name="Kim S.B."/>
        </authorList>
    </citation>
    <scope>NUCLEOTIDE SEQUENCE</scope>
    <source>
        <strain evidence="8">MMS21-STM12</strain>
    </source>
</reference>
<keyword evidence="3 8" id="KW-0489">Methyltransferase</keyword>
<proteinExistence type="predicted"/>
<dbReference type="InterPro" id="IPR007848">
    <property type="entry name" value="Small_mtfrase_dom"/>
</dbReference>
<dbReference type="AlphaFoldDB" id="A0A9E8MM96"/>
<evidence type="ECO:0000256" key="2">
    <source>
        <dbReference type="ARBA" id="ARBA00022552"/>
    </source>
</evidence>
<dbReference type="RefSeq" id="WP_267782223.1">
    <property type="nucleotide sequence ID" value="NZ_CP113089.1"/>
</dbReference>
<keyword evidence="9" id="KW-1185">Reference proteome</keyword>
<dbReference type="GO" id="GO:0008170">
    <property type="term" value="F:N-methyltransferase activity"/>
    <property type="evidence" value="ECO:0007669"/>
    <property type="project" value="UniProtKB-ARBA"/>
</dbReference>
<accession>A0A9E8MM96</accession>
<dbReference type="Gene3D" id="3.40.50.150">
    <property type="entry name" value="Vaccinia Virus protein VP39"/>
    <property type="match status" value="2"/>
</dbReference>
<dbReference type="GO" id="GO:0006364">
    <property type="term" value="P:rRNA processing"/>
    <property type="evidence" value="ECO:0007669"/>
    <property type="project" value="UniProtKB-KW"/>
</dbReference>
<dbReference type="EMBL" id="CP113089">
    <property type="protein sequence ID" value="WAB82254.1"/>
    <property type="molecule type" value="Genomic_DNA"/>
</dbReference>
<protein>
    <submittedName>
        <fullName evidence="8">Methyltransferase</fullName>
    </submittedName>
</protein>
<gene>
    <name evidence="8" type="ORF">OVN18_04390</name>
</gene>
<evidence type="ECO:0000259" key="7">
    <source>
        <dbReference type="Pfam" id="PF26049"/>
    </source>
</evidence>
<dbReference type="PANTHER" id="PTHR47816">
    <property type="entry name" value="RIBOSOMAL RNA SMALL SUBUNIT METHYLTRANSFERASE C"/>
    <property type="match status" value="1"/>
</dbReference>
<keyword evidence="2" id="KW-0698">rRNA processing</keyword>
<dbReference type="GO" id="GO:0003676">
    <property type="term" value="F:nucleic acid binding"/>
    <property type="evidence" value="ECO:0007669"/>
    <property type="project" value="InterPro"/>
</dbReference>
<dbReference type="Pfam" id="PF05175">
    <property type="entry name" value="MTS"/>
    <property type="match status" value="1"/>
</dbReference>
<dbReference type="PANTHER" id="PTHR47816:SF5">
    <property type="entry name" value="RIBOSOMAL RNA LARGE SUBUNIT METHYLTRANSFERASE G"/>
    <property type="match status" value="1"/>
</dbReference>
<organism evidence="8 9">
    <name type="scientific">Microcella daejeonensis</name>
    <dbReference type="NCBI Taxonomy" id="2994971"/>
    <lineage>
        <taxon>Bacteria</taxon>
        <taxon>Bacillati</taxon>
        <taxon>Actinomycetota</taxon>
        <taxon>Actinomycetes</taxon>
        <taxon>Micrococcales</taxon>
        <taxon>Microbacteriaceae</taxon>
        <taxon>Microcella</taxon>
    </lineage>
</organism>
<name>A0A9E8MM96_9MICO</name>
<dbReference type="SUPFAM" id="SSF53335">
    <property type="entry name" value="S-adenosyl-L-methionine-dependent methyltransferases"/>
    <property type="match status" value="1"/>
</dbReference>
<feature type="domain" description="RlmG N-terminal" evidence="7">
    <location>
        <begin position="33"/>
        <end position="201"/>
    </location>
</feature>
<evidence type="ECO:0000313" key="9">
    <source>
        <dbReference type="Proteomes" id="UP001164706"/>
    </source>
</evidence>
<dbReference type="KEGG" id="mdb:OVN18_04390"/>
<dbReference type="GO" id="GO:0032259">
    <property type="term" value="P:methylation"/>
    <property type="evidence" value="ECO:0007669"/>
    <property type="project" value="UniProtKB-KW"/>
</dbReference>
<feature type="compositionally biased region" description="Low complexity" evidence="5">
    <location>
        <begin position="1"/>
        <end position="17"/>
    </location>
</feature>
<dbReference type="InterPro" id="IPR029063">
    <property type="entry name" value="SAM-dependent_MTases_sf"/>
</dbReference>
<evidence type="ECO:0000259" key="6">
    <source>
        <dbReference type="Pfam" id="PF05175"/>
    </source>
</evidence>
<evidence type="ECO:0000256" key="3">
    <source>
        <dbReference type="ARBA" id="ARBA00022603"/>
    </source>
</evidence>
<dbReference type="Pfam" id="PF26049">
    <property type="entry name" value="RLMG_N"/>
    <property type="match status" value="1"/>
</dbReference>